<dbReference type="EMBL" id="LT837803">
    <property type="protein sequence ID" value="SMB22928.1"/>
    <property type="molecule type" value="Genomic_DNA"/>
</dbReference>
<keyword evidence="2" id="KW-1185">Reference proteome</keyword>
<protein>
    <submittedName>
        <fullName evidence="1">Uncharacterized protein</fullName>
    </submittedName>
</protein>
<gene>
    <name evidence="1" type="ORF">SDENCHOL_10725</name>
</gene>
<evidence type="ECO:0000313" key="2">
    <source>
        <dbReference type="Proteomes" id="UP000242886"/>
    </source>
</evidence>
<name>A0A7Z7HQD4_9PROT</name>
<dbReference type="Proteomes" id="UP000242886">
    <property type="component" value="Chromosome SDENCHOL"/>
</dbReference>
<reference evidence="1" key="1">
    <citation type="submission" date="2017-03" db="EMBL/GenBank/DDBJ databases">
        <authorList>
            <consortium name="AG Boll"/>
        </authorList>
    </citation>
    <scope>NUCLEOTIDE SEQUENCE [LARGE SCALE GENOMIC DNA]</scope>
    <source>
        <strain evidence="1">Chol</strain>
    </source>
</reference>
<organism evidence="1 2">
    <name type="scientific">Sterolibacterium denitrificans</name>
    <dbReference type="NCBI Taxonomy" id="157592"/>
    <lineage>
        <taxon>Bacteria</taxon>
        <taxon>Pseudomonadati</taxon>
        <taxon>Pseudomonadota</taxon>
        <taxon>Betaproteobacteria</taxon>
        <taxon>Nitrosomonadales</taxon>
        <taxon>Sterolibacteriaceae</taxon>
        <taxon>Sterolibacterium</taxon>
    </lineage>
</organism>
<accession>A0A7Z7HQD4</accession>
<sequence>MFNSVLIYYRSLFVTFRRVNSSHTHFPINSHYLNLQLSK</sequence>
<proteinExistence type="predicted"/>
<dbReference type="AlphaFoldDB" id="A0A7Z7HQD4"/>
<evidence type="ECO:0000313" key="1">
    <source>
        <dbReference type="EMBL" id="SMB22928.1"/>
    </source>
</evidence>